<evidence type="ECO:0000256" key="1">
    <source>
        <dbReference type="ARBA" id="ARBA00007362"/>
    </source>
</evidence>
<comment type="similarity">
    <text evidence="1">Belongs to the EamA transporter family.</text>
</comment>
<name>A0A4Q8AMQ6_9MICO</name>
<dbReference type="SUPFAM" id="SSF103481">
    <property type="entry name" value="Multidrug resistance efflux transporter EmrE"/>
    <property type="match status" value="2"/>
</dbReference>
<keyword evidence="2" id="KW-1133">Transmembrane helix</keyword>
<dbReference type="AlphaFoldDB" id="A0A4Q8AMQ6"/>
<feature type="transmembrane region" description="Helical" evidence="2">
    <location>
        <begin position="189"/>
        <end position="209"/>
    </location>
</feature>
<evidence type="ECO:0000259" key="3">
    <source>
        <dbReference type="Pfam" id="PF00892"/>
    </source>
</evidence>
<feature type="transmembrane region" description="Helical" evidence="2">
    <location>
        <begin position="252"/>
        <end position="269"/>
    </location>
</feature>
<dbReference type="InterPro" id="IPR052756">
    <property type="entry name" value="Alkyne_AA_exporter"/>
</dbReference>
<evidence type="ECO:0000313" key="4">
    <source>
        <dbReference type="EMBL" id="RZU65788.1"/>
    </source>
</evidence>
<feature type="transmembrane region" description="Helical" evidence="2">
    <location>
        <begin position="49"/>
        <end position="68"/>
    </location>
</feature>
<proteinExistence type="inferred from homology"/>
<dbReference type="Gene3D" id="1.10.3730.20">
    <property type="match status" value="1"/>
</dbReference>
<organism evidence="4 5">
    <name type="scientific">Microterricola gilva</name>
    <dbReference type="NCBI Taxonomy" id="393267"/>
    <lineage>
        <taxon>Bacteria</taxon>
        <taxon>Bacillati</taxon>
        <taxon>Actinomycetota</taxon>
        <taxon>Actinomycetes</taxon>
        <taxon>Micrococcales</taxon>
        <taxon>Microbacteriaceae</taxon>
        <taxon>Microterricola</taxon>
    </lineage>
</organism>
<feature type="domain" description="EamA" evidence="3">
    <location>
        <begin position="160"/>
        <end position="292"/>
    </location>
</feature>
<keyword evidence="2" id="KW-0472">Membrane</keyword>
<dbReference type="Pfam" id="PF00892">
    <property type="entry name" value="EamA"/>
    <property type="match status" value="2"/>
</dbReference>
<accession>A0A4Q8AMQ6</accession>
<protein>
    <submittedName>
        <fullName evidence="4">EamA domain-containing membrane protein RarD</fullName>
    </submittedName>
</protein>
<feature type="transmembrane region" description="Helical" evidence="2">
    <location>
        <begin position="158"/>
        <end position="177"/>
    </location>
</feature>
<keyword evidence="5" id="KW-1185">Reference proteome</keyword>
<feature type="transmembrane region" description="Helical" evidence="2">
    <location>
        <begin position="75"/>
        <end position="93"/>
    </location>
</feature>
<keyword evidence="2" id="KW-0812">Transmembrane</keyword>
<feature type="domain" description="EamA" evidence="3">
    <location>
        <begin position="18"/>
        <end position="148"/>
    </location>
</feature>
<feature type="transmembrane region" description="Helical" evidence="2">
    <location>
        <begin position="275"/>
        <end position="293"/>
    </location>
</feature>
<evidence type="ECO:0000256" key="2">
    <source>
        <dbReference type="SAM" id="Phobius"/>
    </source>
</evidence>
<dbReference type="PANTHER" id="PTHR12715">
    <property type="entry name" value="TRANSPORTER, DRUG/METABOLITE EXPORTER FAMILY"/>
    <property type="match status" value="1"/>
</dbReference>
<feature type="transmembrane region" description="Helical" evidence="2">
    <location>
        <begin position="221"/>
        <end position="240"/>
    </location>
</feature>
<dbReference type="InterPro" id="IPR000620">
    <property type="entry name" value="EamA_dom"/>
</dbReference>
<dbReference type="EMBL" id="SHLC01000001">
    <property type="protein sequence ID" value="RZU65788.1"/>
    <property type="molecule type" value="Genomic_DNA"/>
</dbReference>
<dbReference type="Proteomes" id="UP000291483">
    <property type="component" value="Unassembled WGS sequence"/>
</dbReference>
<dbReference type="GO" id="GO:0016020">
    <property type="term" value="C:membrane"/>
    <property type="evidence" value="ECO:0007669"/>
    <property type="project" value="InterPro"/>
</dbReference>
<sequence>MSAHAENMTPPSTPPRVLLAGLAVVVLWAGAFPAIRVAAPELGALGLSIVRLAIASVALLALAPLLGVRMPARRDIGPILVCAFFGMAAYQLLLNWGELEVPAGTASLIVAAAPLVSVGIAAMTLGERLTPSVLCGSAVALGGVAMVTLSSAGVSLSASVWIVVAAMVVQGVYHPLSKPLLRRYSGMELATYTMVASTLMLLPLLPFAWTQLAAASAGAWFAAGLLGVLPSALGFVLWGYAVARLPVASATALLYLVPPVAVLIAFLWLGELPSWGELVGGAVVIAGVALISVSRIRSTRPVRAATAA</sequence>
<evidence type="ECO:0000313" key="5">
    <source>
        <dbReference type="Proteomes" id="UP000291483"/>
    </source>
</evidence>
<dbReference type="PANTHER" id="PTHR12715:SF4">
    <property type="entry name" value="EAMA DOMAIN-CONTAINING PROTEIN"/>
    <property type="match status" value="1"/>
</dbReference>
<feature type="transmembrane region" description="Helical" evidence="2">
    <location>
        <begin position="133"/>
        <end position="152"/>
    </location>
</feature>
<dbReference type="InterPro" id="IPR037185">
    <property type="entry name" value="EmrE-like"/>
</dbReference>
<gene>
    <name evidence="4" type="ORF">EV379_2126</name>
</gene>
<feature type="transmembrane region" description="Helical" evidence="2">
    <location>
        <begin position="105"/>
        <end position="126"/>
    </location>
</feature>
<reference evidence="4 5" key="1">
    <citation type="submission" date="2019-02" db="EMBL/GenBank/DDBJ databases">
        <title>Sequencing the genomes of 1000 actinobacteria strains.</title>
        <authorList>
            <person name="Klenk H.-P."/>
        </authorList>
    </citation>
    <scope>NUCLEOTIDE SEQUENCE [LARGE SCALE GENOMIC DNA]</scope>
    <source>
        <strain evidence="4 5">DSM 18319</strain>
    </source>
</reference>
<comment type="caution">
    <text evidence="4">The sequence shown here is derived from an EMBL/GenBank/DDBJ whole genome shotgun (WGS) entry which is preliminary data.</text>
</comment>